<evidence type="ECO:0000313" key="3">
    <source>
        <dbReference type="Proteomes" id="UP000712570"/>
    </source>
</evidence>
<keyword evidence="3" id="KW-1185">Reference proteome</keyword>
<organism evidence="2 3">
    <name type="scientific">Iodobacter violaceini</name>
    <dbReference type="NCBI Taxonomy" id="3044271"/>
    <lineage>
        <taxon>Bacteria</taxon>
        <taxon>Pseudomonadati</taxon>
        <taxon>Pseudomonadota</taxon>
        <taxon>Betaproteobacteria</taxon>
        <taxon>Neisseriales</taxon>
        <taxon>Chitinibacteraceae</taxon>
        <taxon>Iodobacter</taxon>
    </lineage>
</organism>
<sequence length="251" mass="28785">MEYLLAMLLTSWLLPATAADLKLCHQDVDVYPWTYGKNQGLDRYVIQTVASRLKITIEYRARPWKRCQYEVRNGTSDGMFPASFTPERQQYAVYPSLATGEPDPNYRLSRDEYRIYRRMGSSLNTQNLRSNLSSLIGIQAGFSIYAELHNAGYALEDSSKDVGDLMRKLDTGLVDSVITVQGQAQYALKNLPDLASRIEVDPVPYKVINLYLPFNKAYCQKQAERCQAIWQEIRNVRETAEYQNMLKAHGF</sequence>
<dbReference type="Proteomes" id="UP000712570">
    <property type="component" value="Unassembled WGS sequence"/>
</dbReference>
<evidence type="ECO:0000313" key="2">
    <source>
        <dbReference type="EMBL" id="NHQ86935.1"/>
    </source>
</evidence>
<reference evidence="2 3" key="1">
    <citation type="submission" date="2020-03" db="EMBL/GenBank/DDBJ databases">
        <title>Draft genome sequence of environmentally isolated violet-colored cultures.</title>
        <authorList>
            <person name="Wilson H.S."/>
        </authorList>
    </citation>
    <scope>NUCLEOTIDE SEQUENCE [LARGE SCALE GENOMIC DNA]</scope>
    <source>
        <strain evidence="2 3">HSC-16F04</strain>
    </source>
</reference>
<dbReference type="SUPFAM" id="SSF53850">
    <property type="entry name" value="Periplasmic binding protein-like II"/>
    <property type="match status" value="1"/>
</dbReference>
<accession>A0ABX0KQT4</accession>
<dbReference type="RefSeq" id="WP_166826578.1">
    <property type="nucleotide sequence ID" value="NZ_JAAOLX010000006.1"/>
</dbReference>
<dbReference type="EMBL" id="JAAOLX010000006">
    <property type="protein sequence ID" value="NHQ86935.1"/>
    <property type="molecule type" value="Genomic_DNA"/>
</dbReference>
<name>A0ABX0KQT4_9NEIS</name>
<dbReference type="Gene3D" id="3.40.190.10">
    <property type="entry name" value="Periplasmic binding protein-like II"/>
    <property type="match status" value="2"/>
</dbReference>
<feature type="chain" id="PRO_5047386105" evidence="1">
    <location>
        <begin position="19"/>
        <end position="251"/>
    </location>
</feature>
<keyword evidence="1" id="KW-0732">Signal</keyword>
<proteinExistence type="predicted"/>
<evidence type="ECO:0000256" key="1">
    <source>
        <dbReference type="SAM" id="SignalP"/>
    </source>
</evidence>
<feature type="signal peptide" evidence="1">
    <location>
        <begin position="1"/>
        <end position="18"/>
    </location>
</feature>
<gene>
    <name evidence="2" type="ORF">HA050_12505</name>
</gene>
<comment type="caution">
    <text evidence="2">The sequence shown here is derived from an EMBL/GenBank/DDBJ whole genome shotgun (WGS) entry which is preliminary data.</text>
</comment>
<protein>
    <submittedName>
        <fullName evidence="2">Transporter substrate-binding domain-containing protein</fullName>
    </submittedName>
</protein>